<comment type="caution">
    <text evidence="1">The sequence shown here is derived from an EMBL/GenBank/DDBJ whole genome shotgun (WGS) entry which is preliminary data.</text>
</comment>
<protein>
    <submittedName>
        <fullName evidence="1">Uncharacterized protein</fullName>
    </submittedName>
</protein>
<dbReference type="Proteomes" id="UP000194903">
    <property type="component" value="Unassembled WGS sequence"/>
</dbReference>
<keyword evidence="2" id="KW-1185">Reference proteome</keyword>
<reference evidence="1 2" key="1">
    <citation type="submission" date="2017-05" db="EMBL/GenBank/DDBJ databases">
        <title>Butyricicoccus porcorum sp. nov. a butyrate-producing bacterium from the swine intestinal tract.</title>
        <authorList>
            <person name="Trachsel J."/>
            <person name="Humphrey S."/>
            <person name="Allen H.K."/>
        </authorList>
    </citation>
    <scope>NUCLEOTIDE SEQUENCE [LARGE SCALE GENOMIC DNA]</scope>
    <source>
        <strain evidence="1">BB10</strain>
    </source>
</reference>
<proteinExistence type="predicted"/>
<sequence length="63" mass="6998">MLKDFFQPIDYEAIAIPAENVEQAEELLKDFAAFKPENSDRFNSLLCVLPEGAAESEDGEGAY</sequence>
<name>A0A252F0R6_9FIRM</name>
<accession>A0A252F0R6</accession>
<gene>
    <name evidence="1" type="ORF">CBW42_13715</name>
</gene>
<dbReference type="AlphaFoldDB" id="A0A252F0R6"/>
<dbReference type="EMBL" id="NHOC01000021">
    <property type="protein sequence ID" value="OUM19309.1"/>
    <property type="molecule type" value="Genomic_DNA"/>
</dbReference>
<evidence type="ECO:0000313" key="2">
    <source>
        <dbReference type="Proteomes" id="UP000194903"/>
    </source>
</evidence>
<evidence type="ECO:0000313" key="1">
    <source>
        <dbReference type="EMBL" id="OUM19309.1"/>
    </source>
</evidence>
<organism evidence="1 2">
    <name type="scientific">Butyricicoccus porcorum</name>
    <dbReference type="NCBI Taxonomy" id="1945634"/>
    <lineage>
        <taxon>Bacteria</taxon>
        <taxon>Bacillati</taxon>
        <taxon>Bacillota</taxon>
        <taxon>Clostridia</taxon>
        <taxon>Eubacteriales</taxon>
        <taxon>Butyricicoccaceae</taxon>
        <taxon>Butyricicoccus</taxon>
    </lineage>
</organism>